<keyword evidence="1" id="KW-0812">Transmembrane</keyword>
<accession>A0A6M0K394</accession>
<evidence type="ECO:0008006" key="4">
    <source>
        <dbReference type="Google" id="ProtNLM"/>
    </source>
</evidence>
<proteinExistence type="predicted"/>
<feature type="transmembrane region" description="Helical" evidence="1">
    <location>
        <begin position="48"/>
        <end position="66"/>
    </location>
</feature>
<organism evidence="2 3">
    <name type="scientific">Thiorhodococcus minor</name>
    <dbReference type="NCBI Taxonomy" id="57489"/>
    <lineage>
        <taxon>Bacteria</taxon>
        <taxon>Pseudomonadati</taxon>
        <taxon>Pseudomonadota</taxon>
        <taxon>Gammaproteobacteria</taxon>
        <taxon>Chromatiales</taxon>
        <taxon>Chromatiaceae</taxon>
        <taxon>Thiorhodococcus</taxon>
    </lineage>
</organism>
<comment type="caution">
    <text evidence="2">The sequence shown here is derived from an EMBL/GenBank/DDBJ whole genome shotgun (WGS) entry which is preliminary data.</text>
</comment>
<gene>
    <name evidence="2" type="ORF">G3446_16225</name>
</gene>
<evidence type="ECO:0000313" key="2">
    <source>
        <dbReference type="EMBL" id="NEV63413.1"/>
    </source>
</evidence>
<sequence>MTFTSQLYWAVGLSLYVLCILFLTRIPYQAMVERGMEPIRAVYYNRKIVHMMAGGVGSLMVPFVFADPWFPLICGLLLTALTYLGHLTGLRFYWFQTPENRNDVKFALMWSVSVSFLWWLLENPWLAILPSLYMAFGDGVTGIVRNAIIRKRSKSPIGNLFMLLLCAPMGWIVGGMATPAIPVWGLISAVVATVVERYEFGPIDDNILITVAASGVLLIGTSLGPLGVVHALFPDPSLW</sequence>
<dbReference type="AlphaFoldDB" id="A0A6M0K394"/>
<feature type="transmembrane region" description="Helical" evidence="1">
    <location>
        <begin position="6"/>
        <end position="28"/>
    </location>
</feature>
<feature type="transmembrane region" description="Helical" evidence="1">
    <location>
        <begin position="160"/>
        <end position="187"/>
    </location>
</feature>
<keyword evidence="1" id="KW-0472">Membrane</keyword>
<keyword evidence="1" id="KW-1133">Transmembrane helix</keyword>
<evidence type="ECO:0000256" key="1">
    <source>
        <dbReference type="SAM" id="Phobius"/>
    </source>
</evidence>
<dbReference type="RefSeq" id="WP_164453876.1">
    <property type="nucleotide sequence ID" value="NZ_JAAIJQ010000050.1"/>
</dbReference>
<keyword evidence="3" id="KW-1185">Reference proteome</keyword>
<reference evidence="2 3" key="1">
    <citation type="submission" date="2020-02" db="EMBL/GenBank/DDBJ databases">
        <title>Genome sequences of Thiorhodococcus mannitoliphagus and Thiorhodococcus minor, purple sulfur photosynthetic bacteria in the gammaproteobacterial family, Chromatiaceae.</title>
        <authorList>
            <person name="Aviles F.A."/>
            <person name="Meyer T.E."/>
            <person name="Kyndt J.A."/>
        </authorList>
    </citation>
    <scope>NUCLEOTIDE SEQUENCE [LARGE SCALE GENOMIC DNA]</scope>
    <source>
        <strain evidence="2 3">DSM 11518</strain>
    </source>
</reference>
<feature type="transmembrane region" description="Helical" evidence="1">
    <location>
        <begin position="207"/>
        <end position="233"/>
    </location>
</feature>
<protein>
    <recommendedName>
        <fullName evidence="4">Dolichol kinase</fullName>
    </recommendedName>
</protein>
<name>A0A6M0K394_9GAMM</name>
<evidence type="ECO:0000313" key="3">
    <source>
        <dbReference type="Proteomes" id="UP000483379"/>
    </source>
</evidence>
<feature type="transmembrane region" description="Helical" evidence="1">
    <location>
        <begin position="72"/>
        <end position="94"/>
    </location>
</feature>
<dbReference type="EMBL" id="JAAIJQ010000050">
    <property type="protein sequence ID" value="NEV63413.1"/>
    <property type="molecule type" value="Genomic_DNA"/>
</dbReference>
<dbReference type="Proteomes" id="UP000483379">
    <property type="component" value="Unassembled WGS sequence"/>
</dbReference>